<reference evidence="1 2" key="1">
    <citation type="submission" date="2023-02" db="EMBL/GenBank/DDBJ databases">
        <title>Description and genomic characterization of Microbulbifer bruguierae sp. nov., isolated from the sediment of mangrove plant Bruguiera sexangula.</title>
        <authorList>
            <person name="Long M."/>
        </authorList>
    </citation>
    <scope>NUCLEOTIDE SEQUENCE [LARGE SCALE GENOMIC DNA]</scope>
    <source>
        <strain evidence="1 2">H12</strain>
    </source>
</reference>
<dbReference type="Proteomes" id="UP001236500">
    <property type="component" value="Chromosome"/>
</dbReference>
<dbReference type="RefSeq" id="WP_280321427.1">
    <property type="nucleotide sequence ID" value="NZ_CP118605.1"/>
</dbReference>
<proteinExistence type="predicted"/>
<evidence type="ECO:0000313" key="2">
    <source>
        <dbReference type="Proteomes" id="UP001236500"/>
    </source>
</evidence>
<evidence type="ECO:0000313" key="1">
    <source>
        <dbReference type="EMBL" id="WGL17551.1"/>
    </source>
</evidence>
<organism evidence="1 2">
    <name type="scientific">Microbulbifer bruguierae</name>
    <dbReference type="NCBI Taxonomy" id="3029061"/>
    <lineage>
        <taxon>Bacteria</taxon>
        <taxon>Pseudomonadati</taxon>
        <taxon>Pseudomonadota</taxon>
        <taxon>Gammaproteobacteria</taxon>
        <taxon>Cellvibrionales</taxon>
        <taxon>Microbulbiferaceae</taxon>
        <taxon>Microbulbifer</taxon>
    </lineage>
</organism>
<protein>
    <submittedName>
        <fullName evidence="1">Glycosyltransferase family 4 protein</fullName>
    </submittedName>
</protein>
<name>A0ABY8NF47_9GAMM</name>
<dbReference type="CDD" id="cd03801">
    <property type="entry name" value="GT4_PimA-like"/>
    <property type="match status" value="1"/>
</dbReference>
<dbReference type="SUPFAM" id="SSF53756">
    <property type="entry name" value="UDP-Glycosyltransferase/glycogen phosphorylase"/>
    <property type="match status" value="1"/>
</dbReference>
<sequence>MKILFLTPHLPLNSGSGGSIRSYQIYENLRQLSTVDILCCNGTGLRHRDVAQFKKEHRYQGNVRIPWVVPWFAKRKNPNEKFLRFLERNQYDYIVVRYYWSAFWFGLIGAENIILDCDDCPLELEIQKQNRLSINKRYFSSTLQKIKNIFYKKRYLTDISRVPVVTFSKKSHAIPWKSNFVILPNKIQPSSPPPKTVNHSVDEFVVVFVGTLSYGPNFEGLDHFICNIWPSITAKYPRTTLKIVGGGLPARYRKKWGQLECVKLCGFVENIDEVYSDAHISISPIFTGSGTHIKIIESLLHSTTMVISKLAHRGYEKTLMDGKSLYVASDDQEYIDKIFYLIKNPRFRKKMERNGKINALTFHAVKDYENDFVDIINIKMKNQMQTASNDIETYISDLDAAKE</sequence>
<dbReference type="PANTHER" id="PTHR12526">
    <property type="entry name" value="GLYCOSYLTRANSFERASE"/>
    <property type="match status" value="1"/>
</dbReference>
<dbReference type="Gene3D" id="3.40.50.2000">
    <property type="entry name" value="Glycogen Phosphorylase B"/>
    <property type="match status" value="2"/>
</dbReference>
<keyword evidence="2" id="KW-1185">Reference proteome</keyword>
<gene>
    <name evidence="1" type="ORF">PVT68_04480</name>
</gene>
<accession>A0ABY8NF47</accession>
<dbReference type="EMBL" id="CP118605">
    <property type="protein sequence ID" value="WGL17551.1"/>
    <property type="molecule type" value="Genomic_DNA"/>
</dbReference>
<dbReference type="Pfam" id="PF13692">
    <property type="entry name" value="Glyco_trans_1_4"/>
    <property type="match status" value="1"/>
</dbReference>